<proteinExistence type="predicted"/>
<dbReference type="AlphaFoldDB" id="A0A975PGG0"/>
<evidence type="ECO:0008006" key="3">
    <source>
        <dbReference type="Google" id="ProtNLM"/>
    </source>
</evidence>
<sequence length="218" mass="24897">MHADEIRKPWLLNYTAVQRTIDDLPVEERAAFLLKELPPFWVEVYEENTGREVELYRLSSGEFQYIYEDHGALVASGRIEDDSVSESRLVAAFGRSEPASSSRAGDDSRLKGWVGPTEKCFGKGFDKGHFMAHSIGGAVDRAEFNVFVQCRRLNRGWTDDGRRYRSIENYCQSNPGVFCFSRPFYTDVSSRPSWLEFGVLRIDGSLWVENFDNRGAVE</sequence>
<evidence type="ECO:0000313" key="2">
    <source>
        <dbReference type="Proteomes" id="UP000676169"/>
    </source>
</evidence>
<accession>A0A975PGG0</accession>
<dbReference type="Proteomes" id="UP000676169">
    <property type="component" value="Chromosome"/>
</dbReference>
<gene>
    <name evidence="1" type="ORF">KBB96_05110</name>
</gene>
<keyword evidence="2" id="KW-1185">Reference proteome</keyword>
<organism evidence="1 2">
    <name type="scientific">Luteolibacter ambystomatis</name>
    <dbReference type="NCBI Taxonomy" id="2824561"/>
    <lineage>
        <taxon>Bacteria</taxon>
        <taxon>Pseudomonadati</taxon>
        <taxon>Verrucomicrobiota</taxon>
        <taxon>Verrucomicrobiia</taxon>
        <taxon>Verrucomicrobiales</taxon>
        <taxon>Verrucomicrobiaceae</taxon>
        <taxon>Luteolibacter</taxon>
    </lineage>
</organism>
<name>A0A975PGG0_9BACT</name>
<dbReference type="RefSeq" id="WP_211633068.1">
    <property type="nucleotide sequence ID" value="NZ_CP073100.1"/>
</dbReference>
<reference evidence="1" key="1">
    <citation type="submission" date="2021-04" db="EMBL/GenBank/DDBJ databases">
        <title>Luteolibacter sp. 32A isolated from the skin of an Anderson's salamander (Ambystoma andersonii).</title>
        <authorList>
            <person name="Spergser J."/>
            <person name="Busse H.-J."/>
        </authorList>
    </citation>
    <scope>NUCLEOTIDE SEQUENCE</scope>
    <source>
        <strain evidence="1">32A</strain>
    </source>
</reference>
<protein>
    <recommendedName>
        <fullName evidence="3">DNA/RNA non-specific endonuclease</fullName>
    </recommendedName>
</protein>
<dbReference type="KEGG" id="lamb:KBB96_05110"/>
<evidence type="ECO:0000313" key="1">
    <source>
        <dbReference type="EMBL" id="QUE52272.1"/>
    </source>
</evidence>
<dbReference type="EMBL" id="CP073100">
    <property type="protein sequence ID" value="QUE52272.1"/>
    <property type="molecule type" value="Genomic_DNA"/>
</dbReference>